<dbReference type="EMBL" id="CP104311">
    <property type="protein sequence ID" value="WWF01201.1"/>
    <property type="molecule type" value="Genomic_DNA"/>
</dbReference>
<dbReference type="InterPro" id="IPR002502">
    <property type="entry name" value="Amidase_domain"/>
</dbReference>
<keyword evidence="4" id="KW-0961">Cell wall biogenesis/degradation</keyword>
<comment type="catalytic activity">
    <reaction evidence="1">
        <text>Hydrolyzes the link between N-acetylmuramoyl residues and L-amino acid residues in certain cell-wall glycopeptides.</text>
        <dbReference type="EC" id="3.5.1.28"/>
    </reaction>
</comment>
<sequence>MLKQWIGCRVDNFTHSWRGNKPLAVVIHGYSGMETAQVLFANPRSSESCHYLVAAGGRIHQHADEADTAYHAGLVINPAWVLYRRGFNPNLMTIGVATAVGPDENWSEEIYDATAELIWEKAA</sequence>
<dbReference type="InterPro" id="IPR051206">
    <property type="entry name" value="NAMLAA_amidase_2"/>
</dbReference>
<protein>
    <recommendedName>
        <fullName evidence="2">N-acetylmuramoyl-L-alanine amidase</fullName>
        <ecNumber evidence="2">3.5.1.28</ecNumber>
    </recommendedName>
</protein>
<evidence type="ECO:0000256" key="1">
    <source>
        <dbReference type="ARBA" id="ARBA00001561"/>
    </source>
</evidence>
<evidence type="ECO:0000256" key="4">
    <source>
        <dbReference type="ARBA" id="ARBA00023316"/>
    </source>
</evidence>
<dbReference type="InterPro" id="IPR036505">
    <property type="entry name" value="Amidase/PGRP_sf"/>
</dbReference>
<keyword evidence="7" id="KW-1185">Reference proteome</keyword>
<evidence type="ECO:0000313" key="6">
    <source>
        <dbReference type="EMBL" id="WWF01201.1"/>
    </source>
</evidence>
<dbReference type="SUPFAM" id="SSF55846">
    <property type="entry name" value="N-acetylmuramoyl-L-alanine amidase-like"/>
    <property type="match status" value="1"/>
</dbReference>
<evidence type="ECO:0000313" key="7">
    <source>
        <dbReference type="Proteomes" id="UP001359308"/>
    </source>
</evidence>
<feature type="domain" description="N-acetylmuramoyl-L-alanine amidase" evidence="5">
    <location>
        <begin position="19"/>
        <end position="120"/>
    </location>
</feature>
<dbReference type="PANTHER" id="PTHR30417">
    <property type="entry name" value="N-ACETYLMURAMOYL-L-ALANINE AMIDASE AMID"/>
    <property type="match status" value="1"/>
</dbReference>
<proteinExistence type="predicted"/>
<dbReference type="EC" id="3.5.1.28" evidence="2"/>
<accession>A0ABZ2F4F7</accession>
<dbReference type="Proteomes" id="UP001359308">
    <property type="component" value="Chromosome"/>
</dbReference>
<keyword evidence="3" id="KW-0378">Hydrolase</keyword>
<reference evidence="6 7" key="1">
    <citation type="submission" date="2022-09" db="EMBL/GenBank/DDBJ databases">
        <authorList>
            <person name="Giprobiosintez L."/>
        </authorList>
    </citation>
    <scope>NUCLEOTIDE SEQUENCE [LARGE SCALE GENOMIC DNA]</scope>
    <source>
        <strain evidence="7">VKPM-B-12549 (GBS-15)</strain>
    </source>
</reference>
<name>A0ABZ2F4F7_METCP</name>
<dbReference type="Gene3D" id="3.40.80.10">
    <property type="entry name" value="Peptidoglycan recognition protein-like"/>
    <property type="match status" value="1"/>
</dbReference>
<dbReference type="RefSeq" id="WP_232470160.1">
    <property type="nucleotide sequence ID" value="NZ_CP104311.1"/>
</dbReference>
<gene>
    <name evidence="6" type="ORF">N4J17_12090</name>
</gene>
<dbReference type="PANTHER" id="PTHR30417:SF1">
    <property type="entry name" value="N-ACETYLMURAMOYL-L-ALANINE AMIDASE AMID"/>
    <property type="match status" value="1"/>
</dbReference>
<evidence type="ECO:0000256" key="3">
    <source>
        <dbReference type="ARBA" id="ARBA00022801"/>
    </source>
</evidence>
<evidence type="ECO:0000259" key="5">
    <source>
        <dbReference type="Pfam" id="PF01510"/>
    </source>
</evidence>
<dbReference type="Pfam" id="PF01510">
    <property type="entry name" value="Amidase_2"/>
    <property type="match status" value="1"/>
</dbReference>
<evidence type="ECO:0000256" key="2">
    <source>
        <dbReference type="ARBA" id="ARBA00011901"/>
    </source>
</evidence>
<organism evidence="6 7">
    <name type="scientific">Methylococcus capsulatus</name>
    <dbReference type="NCBI Taxonomy" id="414"/>
    <lineage>
        <taxon>Bacteria</taxon>
        <taxon>Pseudomonadati</taxon>
        <taxon>Pseudomonadota</taxon>
        <taxon>Gammaproteobacteria</taxon>
        <taxon>Methylococcales</taxon>
        <taxon>Methylococcaceae</taxon>
        <taxon>Methylococcus</taxon>
    </lineage>
</organism>